<sequence>MFGWFKPHCPVDVATKRWVENRLQWLSREFGRDTFTRRAVILPTNDFFPDPMDGTEASVRNLLDQVCGYMDVNPSRVELELFTNKNELWLVNDDGKYLPTGAAGLYDEQIGKTVIHIETSEMMDLSGLVGTMAHELSHLRLMGERRVTGDEYDNELLTDLTAVFHGFGIFLGNSPRNWDSQYSVWPGTDIKRPEYMTLPMFAYALAHTAWFRGQRKPDWLPFLSFDLRPCFKQGVRYLMETRDSTFAPENLA</sequence>
<reference evidence="1 2" key="1">
    <citation type="submission" date="2019-02" db="EMBL/GenBank/DDBJ databases">
        <title>Deep-cultivation of Planctomycetes and their phenomic and genomic characterization uncovers novel biology.</title>
        <authorList>
            <person name="Wiegand S."/>
            <person name="Jogler M."/>
            <person name="Boedeker C."/>
            <person name="Pinto D."/>
            <person name="Vollmers J."/>
            <person name="Rivas-Marin E."/>
            <person name="Kohn T."/>
            <person name="Peeters S.H."/>
            <person name="Heuer A."/>
            <person name="Rast P."/>
            <person name="Oberbeckmann S."/>
            <person name="Bunk B."/>
            <person name="Jeske O."/>
            <person name="Meyerdierks A."/>
            <person name="Storesund J.E."/>
            <person name="Kallscheuer N."/>
            <person name="Luecker S."/>
            <person name="Lage O.M."/>
            <person name="Pohl T."/>
            <person name="Merkel B.J."/>
            <person name="Hornburger P."/>
            <person name="Mueller R.-W."/>
            <person name="Bruemmer F."/>
            <person name="Labrenz M."/>
            <person name="Spormann A.M."/>
            <person name="Op den Camp H."/>
            <person name="Overmann J."/>
            <person name="Amann R."/>
            <person name="Jetten M.S.M."/>
            <person name="Mascher T."/>
            <person name="Medema M.H."/>
            <person name="Devos D.P."/>
            <person name="Kaster A.-K."/>
            <person name="Ovreas L."/>
            <person name="Rohde M."/>
            <person name="Galperin M.Y."/>
            <person name="Jogler C."/>
        </authorList>
    </citation>
    <scope>NUCLEOTIDE SEQUENCE [LARGE SCALE GENOMIC DNA]</scope>
    <source>
        <strain evidence="1 2">Mal33</strain>
    </source>
</reference>
<accession>A0A518J119</accession>
<keyword evidence="2" id="KW-1185">Reference proteome</keyword>
<proteinExistence type="predicted"/>
<dbReference type="RefSeq" id="WP_145290063.1">
    <property type="nucleotide sequence ID" value="NZ_CP036318.1"/>
</dbReference>
<protein>
    <submittedName>
        <fullName evidence="1">Uncharacterized protein</fullName>
    </submittedName>
</protein>
<name>A0A518J119_9BACT</name>
<dbReference type="Proteomes" id="UP000316770">
    <property type="component" value="Chromosome"/>
</dbReference>
<dbReference type="AlphaFoldDB" id="A0A518J119"/>
<gene>
    <name evidence="1" type="ORF">Mal33_50610</name>
</gene>
<evidence type="ECO:0000313" key="1">
    <source>
        <dbReference type="EMBL" id="QDV59036.1"/>
    </source>
</evidence>
<organism evidence="1 2">
    <name type="scientific">Rosistilla oblonga</name>
    <dbReference type="NCBI Taxonomy" id="2527990"/>
    <lineage>
        <taxon>Bacteria</taxon>
        <taxon>Pseudomonadati</taxon>
        <taxon>Planctomycetota</taxon>
        <taxon>Planctomycetia</taxon>
        <taxon>Pirellulales</taxon>
        <taxon>Pirellulaceae</taxon>
        <taxon>Rosistilla</taxon>
    </lineage>
</organism>
<dbReference type="EMBL" id="CP036318">
    <property type="protein sequence ID" value="QDV59036.1"/>
    <property type="molecule type" value="Genomic_DNA"/>
</dbReference>
<evidence type="ECO:0000313" key="2">
    <source>
        <dbReference type="Proteomes" id="UP000316770"/>
    </source>
</evidence>